<dbReference type="OrthoDB" id="10250866at2759"/>
<dbReference type="EMBL" id="VDLU01000002">
    <property type="protein sequence ID" value="TNJ28160.1"/>
    <property type="molecule type" value="Genomic_DNA"/>
</dbReference>
<proteinExistence type="predicted"/>
<organism evidence="1 2">
    <name type="scientific">Giardia muris</name>
    <dbReference type="NCBI Taxonomy" id="5742"/>
    <lineage>
        <taxon>Eukaryota</taxon>
        <taxon>Metamonada</taxon>
        <taxon>Diplomonadida</taxon>
        <taxon>Hexamitidae</taxon>
        <taxon>Giardiinae</taxon>
        <taxon>Giardia</taxon>
    </lineage>
</organism>
<evidence type="ECO:0000313" key="2">
    <source>
        <dbReference type="Proteomes" id="UP000315496"/>
    </source>
</evidence>
<dbReference type="Proteomes" id="UP000315496">
    <property type="component" value="Chromosome 2"/>
</dbReference>
<keyword evidence="2" id="KW-1185">Reference proteome</keyword>
<accession>A0A4Z1SR25</accession>
<reference evidence="1 2" key="1">
    <citation type="submission" date="2019-05" db="EMBL/GenBank/DDBJ databases">
        <title>The compact genome of Giardia muris reveals important steps in the evolution of intestinal protozoan parasites.</title>
        <authorList>
            <person name="Xu F."/>
            <person name="Jimenez-Gonzalez A."/>
            <person name="Einarsson E."/>
            <person name="Astvaldsson A."/>
            <person name="Peirasmaki D."/>
            <person name="Eckmann L."/>
            <person name="Andersson J.O."/>
            <person name="Svard S.G."/>
            <person name="Jerlstrom-Hultqvist J."/>
        </authorList>
    </citation>
    <scope>NUCLEOTIDE SEQUENCE [LARGE SCALE GENOMIC DNA]</scope>
    <source>
        <strain evidence="1 2">Roberts-Thomson</strain>
    </source>
</reference>
<dbReference type="AlphaFoldDB" id="A0A4Z1SR25"/>
<protein>
    <submittedName>
        <fullName evidence="1">Uncharacterized protein</fullName>
    </submittedName>
</protein>
<evidence type="ECO:0000313" key="1">
    <source>
        <dbReference type="EMBL" id="TNJ28160.1"/>
    </source>
</evidence>
<gene>
    <name evidence="1" type="ORF">GMRT_15236</name>
</gene>
<name>A0A4Z1SR25_GIAMU</name>
<comment type="caution">
    <text evidence="1">The sequence shown here is derived from an EMBL/GenBank/DDBJ whole genome shotgun (WGS) entry which is preliminary data.</text>
</comment>
<dbReference type="VEuPathDB" id="GiardiaDB:GMRT_15236"/>
<sequence length="597" mass="66319">MPSNSSHNAEIRARVRQTHHDLLSVLRDDVPSRARLKLLLYLAQQRLKVFNLMYEAGAYLAYLPRYERGENSLASLFLPSSNNELYSRIYNGPDYAGDLFDAVVNRKDYSGLYASYQNLPYVVPPGRIAPRPGHSLLINIKSLPLDLRLNIFGNDIRASRPLLRLAVCSLTPRGAIQVHGNVLSLPLEETKNGTLNLQDTPDFTNDLFRYTGSGAFLVKTDLIAHRRSFILVEFTALLRHRRSSALKDIAVEAVLGVSCLGLSPVEDYDSSFRGALTAYLNGKKEKRYLRKNISKLRAREDRDRIDSLMTVLMATSVFDPMASGAREVINMDDAVNGPRRRAFIFKTGGFMIPVFSSAISEPLDRLIGKKGHWEPEQTPRGGRAADSYISIEIRAAPNELSGSIARLPASLIIHSRLVVCCDHIAAAFASLQILASPARYTPPCYGKQGTPGQNLGDIDPKTIFTDWRSLSAILYSFGRYEYAYFSSAPTAITTGSSALFLLSGMLQEHIKAIPDKHKSVIGKTILPPVALKYSDDTYLVTFIICLRIFSNTILPRLRAVTAVPGGTCWEDEEMVLKDDKKSGNTHNSRANKGRSYN</sequence>